<dbReference type="Gene3D" id="1.25.40.10">
    <property type="entry name" value="Tetratricopeptide repeat domain"/>
    <property type="match status" value="1"/>
</dbReference>
<accession>A0AA39IL21</accession>
<comment type="similarity">
    <text evidence="20">Belongs to the NDUFAF3 family.</text>
</comment>
<keyword evidence="18 21" id="KW-0407">Ion channel</keyword>
<evidence type="ECO:0000256" key="7">
    <source>
        <dbReference type="ARBA" id="ARBA00022730"/>
    </source>
</evidence>
<feature type="compositionally biased region" description="Low complexity" evidence="22">
    <location>
        <begin position="668"/>
        <end position="677"/>
    </location>
</feature>
<dbReference type="InterPro" id="IPR011990">
    <property type="entry name" value="TPR-like_helical_dom_sf"/>
</dbReference>
<keyword evidence="10" id="KW-0694">RNA-binding</keyword>
<evidence type="ECO:0000256" key="9">
    <source>
        <dbReference type="ARBA" id="ARBA00022845"/>
    </source>
</evidence>
<dbReference type="InterPro" id="IPR034095">
    <property type="entry name" value="NDUF3"/>
</dbReference>
<dbReference type="GO" id="GO:0032981">
    <property type="term" value="P:mitochondrial respiratory chain complex I assembly"/>
    <property type="evidence" value="ECO:0007669"/>
    <property type="project" value="InterPro"/>
</dbReference>
<dbReference type="Gene3D" id="1.10.287.70">
    <property type="match status" value="1"/>
</dbReference>
<evidence type="ECO:0000256" key="11">
    <source>
        <dbReference type="ARBA" id="ARBA00022946"/>
    </source>
</evidence>
<evidence type="ECO:0000259" key="24">
    <source>
        <dbReference type="Pfam" id="PF07885"/>
    </source>
</evidence>
<evidence type="ECO:0000256" key="3">
    <source>
        <dbReference type="ARBA" id="ARBA00008551"/>
    </source>
</evidence>
<dbReference type="SUPFAM" id="SSF64076">
    <property type="entry name" value="MTH938-like"/>
    <property type="match status" value="1"/>
</dbReference>
<evidence type="ECO:0000256" key="22">
    <source>
        <dbReference type="SAM" id="MobiDB-lite"/>
    </source>
</evidence>
<dbReference type="GO" id="GO:0032543">
    <property type="term" value="P:mitochondrial translation"/>
    <property type="evidence" value="ECO:0007669"/>
    <property type="project" value="InterPro"/>
</dbReference>
<feature type="transmembrane region" description="Helical" evidence="23">
    <location>
        <begin position="273"/>
        <end position="292"/>
    </location>
</feature>
<comment type="caution">
    <text evidence="25">The sequence shown here is derived from an EMBL/GenBank/DDBJ whole genome shotgun (WGS) entry which is preliminary data.</text>
</comment>
<evidence type="ECO:0000256" key="12">
    <source>
        <dbReference type="ARBA" id="ARBA00022980"/>
    </source>
</evidence>
<keyword evidence="7" id="KW-0699">rRNA-binding</keyword>
<evidence type="ECO:0000256" key="17">
    <source>
        <dbReference type="ARBA" id="ARBA00023274"/>
    </source>
</evidence>
<evidence type="ECO:0000256" key="8">
    <source>
        <dbReference type="ARBA" id="ARBA00022737"/>
    </source>
</evidence>
<dbReference type="GO" id="GO:0043024">
    <property type="term" value="F:ribosomal small subunit binding"/>
    <property type="evidence" value="ECO:0007669"/>
    <property type="project" value="InterPro"/>
</dbReference>
<dbReference type="Pfam" id="PF07885">
    <property type="entry name" value="Ion_trans_2"/>
    <property type="match status" value="2"/>
</dbReference>
<feature type="domain" description="Potassium channel" evidence="24">
    <location>
        <begin position="358"/>
        <end position="434"/>
    </location>
</feature>
<dbReference type="PANTHER" id="PTHR16276:SF1">
    <property type="entry name" value="SMALL RIBOSOMAL SUBUNIT PROTEIN MS39"/>
    <property type="match status" value="1"/>
</dbReference>
<dbReference type="CDD" id="cd05125">
    <property type="entry name" value="Mth938_2P1-like"/>
    <property type="match status" value="1"/>
</dbReference>
<evidence type="ECO:0000313" key="26">
    <source>
        <dbReference type="Proteomes" id="UP001175271"/>
    </source>
</evidence>
<evidence type="ECO:0000256" key="10">
    <source>
        <dbReference type="ARBA" id="ARBA00022884"/>
    </source>
</evidence>
<dbReference type="InterPro" id="IPR055063">
    <property type="entry name" value="Rib_mS39_PPR"/>
</dbReference>
<evidence type="ECO:0000256" key="19">
    <source>
        <dbReference type="ARBA" id="ARBA00035134"/>
    </source>
</evidence>
<dbReference type="InterPro" id="IPR037387">
    <property type="entry name" value="PTCD3"/>
</dbReference>
<evidence type="ECO:0000256" key="21">
    <source>
        <dbReference type="RuleBase" id="RU003857"/>
    </source>
</evidence>
<dbReference type="GO" id="GO:0016020">
    <property type="term" value="C:membrane"/>
    <property type="evidence" value="ECO:0007669"/>
    <property type="project" value="UniProtKB-SubCell"/>
</dbReference>
<reference evidence="25" key="1">
    <citation type="submission" date="2023-06" db="EMBL/GenBank/DDBJ databases">
        <title>Genomic analysis of the entomopathogenic nematode Steinernema hermaphroditum.</title>
        <authorList>
            <person name="Schwarz E.M."/>
            <person name="Heppert J.K."/>
            <person name="Baniya A."/>
            <person name="Schwartz H.T."/>
            <person name="Tan C.-H."/>
            <person name="Antoshechkin I."/>
            <person name="Sternberg P.W."/>
            <person name="Goodrich-Blair H."/>
            <person name="Dillman A.R."/>
        </authorList>
    </citation>
    <scope>NUCLEOTIDE SEQUENCE</scope>
    <source>
        <strain evidence="25">PS9179</strain>
        <tissue evidence="25">Whole animal</tissue>
    </source>
</reference>
<keyword evidence="13 23" id="KW-1133">Transmembrane helix</keyword>
<dbReference type="SUPFAM" id="SSF81324">
    <property type="entry name" value="Voltage-gated potassium channels"/>
    <property type="match status" value="2"/>
</dbReference>
<comment type="subcellular location">
    <subcellularLocation>
        <location evidence="1">Membrane</location>
        <topology evidence="1">Multi-pass membrane protein</topology>
    </subcellularLocation>
    <subcellularLocation>
        <location evidence="2">Mitochondrion</location>
    </subcellularLocation>
</comment>
<evidence type="ECO:0000256" key="18">
    <source>
        <dbReference type="ARBA" id="ARBA00023303"/>
    </source>
</evidence>
<keyword evidence="16 23" id="KW-0472">Membrane</keyword>
<protein>
    <recommendedName>
        <fullName evidence="4">NADH dehydrogenase [ubiquinone] 1 alpha subcomplex assembly factor 3</fullName>
    </recommendedName>
    <alternativeName>
        <fullName evidence="19">Small ribosomal subunit protein mS39</fullName>
    </alternativeName>
</protein>
<dbReference type="GO" id="GO:1990904">
    <property type="term" value="C:ribonucleoprotein complex"/>
    <property type="evidence" value="ECO:0007669"/>
    <property type="project" value="UniProtKB-KW"/>
</dbReference>
<evidence type="ECO:0000313" key="25">
    <source>
        <dbReference type="EMBL" id="KAK0426278.1"/>
    </source>
</evidence>
<feature type="transmembrane region" description="Helical" evidence="23">
    <location>
        <begin position="408"/>
        <end position="429"/>
    </location>
</feature>
<dbReference type="GO" id="GO:0005840">
    <property type="term" value="C:ribosome"/>
    <property type="evidence" value="ECO:0007669"/>
    <property type="project" value="UniProtKB-KW"/>
</dbReference>
<comment type="similarity">
    <text evidence="3">Belongs to the mitochondrion-specific ribosomal protein mS39 family.</text>
</comment>
<dbReference type="EMBL" id="JAUCMV010000001">
    <property type="protein sequence ID" value="KAK0426278.1"/>
    <property type="molecule type" value="Genomic_DNA"/>
</dbReference>
<evidence type="ECO:0000256" key="13">
    <source>
        <dbReference type="ARBA" id="ARBA00022989"/>
    </source>
</evidence>
<keyword evidence="8" id="KW-0677">Repeat</keyword>
<dbReference type="GO" id="GO:0006417">
    <property type="term" value="P:regulation of translation"/>
    <property type="evidence" value="ECO:0007669"/>
    <property type="project" value="UniProtKB-KW"/>
</dbReference>
<dbReference type="GO" id="GO:0005267">
    <property type="term" value="F:potassium channel activity"/>
    <property type="evidence" value="ECO:0007669"/>
    <property type="project" value="InterPro"/>
</dbReference>
<dbReference type="InterPro" id="IPR003280">
    <property type="entry name" value="2pore_dom_K_chnl"/>
</dbReference>
<dbReference type="Pfam" id="PF22330">
    <property type="entry name" value="Rib_mS39_PPR"/>
    <property type="match status" value="1"/>
</dbReference>
<dbReference type="InterPro" id="IPR007523">
    <property type="entry name" value="NDUFAF3/AAMDC"/>
</dbReference>
<keyword evidence="9" id="KW-0810">Translation regulation</keyword>
<dbReference type="Pfam" id="PF13812">
    <property type="entry name" value="PPR_3"/>
    <property type="match status" value="1"/>
</dbReference>
<evidence type="ECO:0000256" key="14">
    <source>
        <dbReference type="ARBA" id="ARBA00023065"/>
    </source>
</evidence>
<feature type="transmembrane region" description="Helical" evidence="23">
    <location>
        <begin position="304"/>
        <end position="332"/>
    </location>
</feature>
<evidence type="ECO:0000256" key="15">
    <source>
        <dbReference type="ARBA" id="ARBA00023128"/>
    </source>
</evidence>
<dbReference type="PANTHER" id="PTHR16276">
    <property type="entry name" value="PENTATRICOPEPTIDE REPEAT DOMAIN-CONTAINING PROTEIN 3"/>
    <property type="match status" value="1"/>
</dbReference>
<keyword evidence="17" id="KW-0687">Ribonucleoprotein</keyword>
<dbReference type="GO" id="GO:0019843">
    <property type="term" value="F:rRNA binding"/>
    <property type="evidence" value="ECO:0007669"/>
    <property type="project" value="UniProtKB-KW"/>
</dbReference>
<keyword evidence="14 21" id="KW-0406">Ion transport</keyword>
<evidence type="ECO:0000256" key="5">
    <source>
        <dbReference type="ARBA" id="ARBA00022448"/>
    </source>
</evidence>
<keyword evidence="12" id="KW-0689">Ribosomal protein</keyword>
<evidence type="ECO:0000256" key="1">
    <source>
        <dbReference type="ARBA" id="ARBA00004141"/>
    </source>
</evidence>
<dbReference type="Gene3D" id="3.40.1230.10">
    <property type="entry name" value="MTH938-like"/>
    <property type="match status" value="1"/>
</dbReference>
<sequence>MRSVTSSELPSCSIDLQTNAPARNPFAVAGLSDDPPGACSAAVDDPSEMNPAPRKFGRVEESPTAILMEPALFGADDLCHQDPVCSKSLEEGDRSSGTPTADTLLTSCGDLSGEESDGGLKMKIDQQKLRTPPSPKMALVGDPLEPHPMDPPMSRFEVVPVLEKAYRNLAYGDTTSSTASPYPLKAYKRVGWKTKRKTPLQHVSHYYKYYSPYAIWAEKFRRDHGLCKDESLWKTVFLSSIPHIIINVFLIIYVISGAVLFQKIDENIAKEPFYESILFTFTTICTIGYGKVVPTTALSQLICILYIMTGVPVLFMSLANLGQFLAEGYWIVLTSITRQKELISDDERRLPLYVVVFLLLSHSLVGGIIFHCWIDEMPFIPAIYFSFVSITTIGYGDLTPSPNSPFQVCVIIVYLAWGIVIMSTFVGALSNYLRRIHYIGREFNGTQHVEVWFGGSRMSIKELLQIIANQFEVSPRQLQMVLRDLDAIVSVANDPRRNPTIEHLHSGYVKSFESLSGHYKTVCKSEVTKAHETHVYIRSPSFGEINEDHSNVIQALGMVYHHLSTQTGKGGRRGSAQLNKLFKDHQHLSSHKLSQSVGKKSLAAWRIKARFKMSESDKLEEIKQLVIANNQRVNDLLKKGASKPLKSSRLEKMISRSIKQCGSCLIPSRFSSSSSRPPSDRPEHVDTGVVDGYHITPMGKSDVGTKTRVSMLSKEMLESNQMGIRGLSCLGFRMIDGKFLYGPVAVFPKAVLSWRVLTPDDITPESLELFLLLQPKLDILVIGVGDRKNVDKVRSQVAPILREHQIGLEIMPTEDAIATFNFLSAEQRYVAAALYPPDDMVVTDDEYGRAMSLLRSYDELEENPMFLGLSSSLDNTTDLIAELWDNKKYKTAEDVKQSVSMRIVYSRSLSTTAACLSGSASAIPISVPLAIKRKPTDLLEAISKTVGVDKTAPHFSFIDDPTTIPTTAQAKRTYFLAKELGRRSARQLAKEWPTLFMYDQDQPRLEIFRPKPMLSEYEATEENLKYLIEEKDVVEALNLYQQLSSQNQQLQEETLFDLFRLTVYYNGKSSSMEELSEWHGLRAFVDSGDKSWQIGGMAELLFEMLPHNEEVVSIMIAGLGKYPSQMSLERARSLFNEAVEKKQVLTQEAFDVIVRNAEGWDSAVKVLENMAALKVRPGVSTFNGLLEALRMGMQDSSKTERVHSVLAEMRRLSVNPNLTTFNLCLMCLNNTKEDQITLLHQILNVLEELPATVAEETTDGAFFITAMSTATRLNNAELVDRVERLYSSKRKNMVALNALTEEPMFYSRFLNYKIEQLPSDQLEKLYKELVPRVVGVTPTLISSIANKIIDSGQHWSLTSRVIEDAIVARHMFDQKISGTIRKLLLTVSSEALPAEQFDEYEALVHRIVDIWIEIGKFTQERAKGLQIKLSPSTIGECALLLSRTSAKERCWDMLSLLLNEEAKKGKQAYVSELGYPHINVMNQLFDTALKEVFLPNVKLEQYVARIEEKSNINSLQKRILTNFIRLRA</sequence>
<feature type="domain" description="Potassium channel" evidence="24">
    <location>
        <begin position="249"/>
        <end position="326"/>
    </location>
</feature>
<feature type="transmembrane region" description="Helical" evidence="23">
    <location>
        <begin position="352"/>
        <end position="373"/>
    </location>
</feature>
<organism evidence="25 26">
    <name type="scientific">Steinernema hermaphroditum</name>
    <dbReference type="NCBI Taxonomy" id="289476"/>
    <lineage>
        <taxon>Eukaryota</taxon>
        <taxon>Metazoa</taxon>
        <taxon>Ecdysozoa</taxon>
        <taxon>Nematoda</taxon>
        <taxon>Chromadorea</taxon>
        <taxon>Rhabditida</taxon>
        <taxon>Tylenchina</taxon>
        <taxon>Panagrolaimomorpha</taxon>
        <taxon>Strongyloidoidea</taxon>
        <taxon>Steinernematidae</taxon>
        <taxon>Steinernema</taxon>
    </lineage>
</organism>
<evidence type="ECO:0000256" key="4">
    <source>
        <dbReference type="ARBA" id="ARBA00021776"/>
    </source>
</evidence>
<keyword evidence="15" id="KW-0496">Mitochondrion</keyword>
<proteinExistence type="inferred from homology"/>
<evidence type="ECO:0000256" key="6">
    <source>
        <dbReference type="ARBA" id="ARBA00022692"/>
    </source>
</evidence>
<dbReference type="InterPro" id="IPR036748">
    <property type="entry name" value="MTH938-like_sf"/>
</dbReference>
<evidence type="ECO:0000256" key="2">
    <source>
        <dbReference type="ARBA" id="ARBA00004173"/>
    </source>
</evidence>
<evidence type="ECO:0000256" key="23">
    <source>
        <dbReference type="SAM" id="Phobius"/>
    </source>
</evidence>
<keyword evidence="6 21" id="KW-0812">Transmembrane</keyword>
<dbReference type="Pfam" id="PF04430">
    <property type="entry name" value="DUF498"/>
    <property type="match status" value="1"/>
</dbReference>
<dbReference type="Proteomes" id="UP001175271">
    <property type="component" value="Unassembled WGS sequence"/>
</dbReference>
<feature type="transmembrane region" description="Helical" evidence="23">
    <location>
        <begin position="379"/>
        <end position="396"/>
    </location>
</feature>
<keyword evidence="5 21" id="KW-0813">Transport</keyword>
<name>A0AA39IL21_9BILA</name>
<keyword evidence="26" id="KW-1185">Reference proteome</keyword>
<dbReference type="GO" id="GO:0005739">
    <property type="term" value="C:mitochondrion"/>
    <property type="evidence" value="ECO:0007669"/>
    <property type="project" value="UniProtKB-SubCell"/>
</dbReference>
<evidence type="ECO:0000256" key="20">
    <source>
        <dbReference type="ARBA" id="ARBA00049984"/>
    </source>
</evidence>
<feature type="transmembrane region" description="Helical" evidence="23">
    <location>
        <begin position="241"/>
        <end position="261"/>
    </location>
</feature>
<dbReference type="InterPro" id="IPR013099">
    <property type="entry name" value="K_chnl_dom"/>
</dbReference>
<evidence type="ECO:0000256" key="16">
    <source>
        <dbReference type="ARBA" id="ARBA00023136"/>
    </source>
</evidence>
<feature type="region of interest" description="Disordered" evidence="22">
    <location>
        <begin position="25"/>
        <end position="56"/>
    </location>
</feature>
<dbReference type="InterPro" id="IPR002885">
    <property type="entry name" value="PPR_rpt"/>
</dbReference>
<keyword evidence="11" id="KW-0809">Transit peptide</keyword>
<feature type="region of interest" description="Disordered" evidence="22">
    <location>
        <begin position="668"/>
        <end position="688"/>
    </location>
</feature>
<dbReference type="PRINTS" id="PR01333">
    <property type="entry name" value="2POREKCHANEL"/>
</dbReference>
<gene>
    <name evidence="25" type="ORF">QR680_009618</name>
</gene>
<comment type="similarity">
    <text evidence="21">Belongs to the two pore domain potassium channel (TC 1.A.1.8) family.</text>
</comment>